<gene>
    <name evidence="2" type="ORF">DDZ13_10425</name>
</gene>
<evidence type="ECO:0000256" key="1">
    <source>
        <dbReference type="SAM" id="Phobius"/>
    </source>
</evidence>
<sequence>MSLVLLAMELLNPAFVILIIKITICVFPGVVGIILLSMPEEKKRSFRNSLCNRLFGVSNAIPFPNFERALLIIGILGLLISGAATWFLLIAGMLE</sequence>
<keyword evidence="1" id="KW-0812">Transmembrane</keyword>
<dbReference type="InParanoid" id="A0A317ZK17"/>
<protein>
    <submittedName>
        <fullName evidence="2">Uncharacterized protein</fullName>
    </submittedName>
</protein>
<accession>A0A317ZK17</accession>
<keyword evidence="3" id="KW-1185">Reference proteome</keyword>
<name>A0A317ZK17_9BACT</name>
<keyword evidence="1" id="KW-1133">Transmembrane helix</keyword>
<keyword evidence="1" id="KW-0472">Membrane</keyword>
<evidence type="ECO:0000313" key="3">
    <source>
        <dbReference type="Proteomes" id="UP000247099"/>
    </source>
</evidence>
<feature type="transmembrane region" description="Helical" evidence="1">
    <location>
        <begin position="69"/>
        <end position="94"/>
    </location>
</feature>
<proteinExistence type="predicted"/>
<dbReference type="AlphaFoldDB" id="A0A317ZK17"/>
<comment type="caution">
    <text evidence="2">The sequence shown here is derived from an EMBL/GenBank/DDBJ whole genome shotgun (WGS) entry which is preliminary data.</text>
</comment>
<organism evidence="2 3">
    <name type="scientific">Coraliomargarita sinensis</name>
    <dbReference type="NCBI Taxonomy" id="2174842"/>
    <lineage>
        <taxon>Bacteria</taxon>
        <taxon>Pseudomonadati</taxon>
        <taxon>Verrucomicrobiota</taxon>
        <taxon>Opitutia</taxon>
        <taxon>Puniceicoccales</taxon>
        <taxon>Coraliomargaritaceae</taxon>
        <taxon>Coraliomargarita</taxon>
    </lineage>
</organism>
<dbReference type="Proteomes" id="UP000247099">
    <property type="component" value="Unassembled WGS sequence"/>
</dbReference>
<feature type="transmembrane region" description="Helical" evidence="1">
    <location>
        <begin position="15"/>
        <end position="38"/>
    </location>
</feature>
<dbReference type="EMBL" id="QHJQ01000007">
    <property type="protein sequence ID" value="PXA03701.1"/>
    <property type="molecule type" value="Genomic_DNA"/>
</dbReference>
<evidence type="ECO:0000313" key="2">
    <source>
        <dbReference type="EMBL" id="PXA03701.1"/>
    </source>
</evidence>
<reference evidence="2 3" key="1">
    <citation type="submission" date="2018-05" db="EMBL/GenBank/DDBJ databases">
        <title>Coraliomargarita sinensis sp. nov., isolated from a marine solar saltern.</title>
        <authorList>
            <person name="Zhou L.Y."/>
        </authorList>
    </citation>
    <scope>NUCLEOTIDE SEQUENCE [LARGE SCALE GENOMIC DNA]</scope>
    <source>
        <strain evidence="2 3">WN38</strain>
    </source>
</reference>